<dbReference type="OrthoDB" id="2192488at2"/>
<evidence type="ECO:0000313" key="4">
    <source>
        <dbReference type="Proteomes" id="UP000094469"/>
    </source>
</evidence>
<dbReference type="STRING" id="1131292.BCR24_13795"/>
<accession>A0A1E5HDP9</accession>
<feature type="transmembrane region" description="Helical" evidence="2">
    <location>
        <begin position="47"/>
        <end position="66"/>
    </location>
</feature>
<dbReference type="Proteomes" id="UP000094469">
    <property type="component" value="Unassembled WGS sequence"/>
</dbReference>
<reference evidence="4" key="1">
    <citation type="submission" date="2016-09" db="EMBL/GenBank/DDBJ databases">
        <authorList>
            <person name="Gulvik C.A."/>
        </authorList>
    </citation>
    <scope>NUCLEOTIDE SEQUENCE [LARGE SCALE GENOMIC DNA]</scope>
    <source>
        <strain evidence="4">LMG 26676</strain>
    </source>
</reference>
<dbReference type="AlphaFoldDB" id="A0A1E5HDP9"/>
<gene>
    <name evidence="3" type="ORF">BCR24_13795</name>
</gene>
<feature type="region of interest" description="Disordered" evidence="1">
    <location>
        <begin position="175"/>
        <end position="202"/>
    </location>
</feature>
<feature type="transmembrane region" description="Helical" evidence="2">
    <location>
        <begin position="72"/>
        <end position="93"/>
    </location>
</feature>
<evidence type="ECO:0000256" key="1">
    <source>
        <dbReference type="SAM" id="MobiDB-lite"/>
    </source>
</evidence>
<keyword evidence="2" id="KW-0812">Transmembrane</keyword>
<dbReference type="EMBL" id="MIKC01000008">
    <property type="protein sequence ID" value="OEG23063.1"/>
    <property type="molecule type" value="Genomic_DNA"/>
</dbReference>
<protein>
    <submittedName>
        <fullName evidence="3">Uncharacterized protein</fullName>
    </submittedName>
</protein>
<organism evidence="3 4">
    <name type="scientific">Enterococcus ureilyticus</name>
    <dbReference type="NCBI Taxonomy" id="1131292"/>
    <lineage>
        <taxon>Bacteria</taxon>
        <taxon>Bacillati</taxon>
        <taxon>Bacillota</taxon>
        <taxon>Bacilli</taxon>
        <taxon>Lactobacillales</taxon>
        <taxon>Enterococcaceae</taxon>
        <taxon>Enterococcus</taxon>
    </lineage>
</organism>
<keyword evidence="2" id="KW-1133">Transmembrane helix</keyword>
<evidence type="ECO:0000256" key="2">
    <source>
        <dbReference type="SAM" id="Phobius"/>
    </source>
</evidence>
<feature type="compositionally biased region" description="Basic and acidic residues" evidence="1">
    <location>
        <begin position="186"/>
        <end position="202"/>
    </location>
</feature>
<name>A0A1E5HDP9_9ENTE</name>
<evidence type="ECO:0000313" key="3">
    <source>
        <dbReference type="EMBL" id="OEG23063.1"/>
    </source>
</evidence>
<dbReference type="RefSeq" id="WP_069639571.1">
    <property type="nucleotide sequence ID" value="NZ_JAFBEZ010000016.1"/>
</dbReference>
<comment type="caution">
    <text evidence="3">The sequence shown here is derived from an EMBL/GenBank/DDBJ whole genome shotgun (WGS) entry which is preliminary data.</text>
</comment>
<keyword evidence="4" id="KW-1185">Reference proteome</keyword>
<sequence length="202" mass="23243">MEMTDMFGKLNFHPNAKNKINPTQISIEKNVIALDDRTLQISNVSQLFVAEPNLTIPWLAAVLFILSSGGFMLFRFWSMVGMILTGFYIYLVIMENLNKGYYIYVNLNSGFTYLIHCENKSFAEKVREVIEDCINDDHRKGKVVINMKQENIQIDRNVWNVDQSIHDSTVIAGDQNEVNNGVNDQSKNHYTPETDKNNEVKK</sequence>
<keyword evidence="2" id="KW-0472">Membrane</keyword>
<feature type="compositionally biased region" description="Polar residues" evidence="1">
    <location>
        <begin position="176"/>
        <end position="185"/>
    </location>
</feature>
<proteinExistence type="predicted"/>